<geneLocation type="plasmid" evidence="1">
    <name>pL289</name>
</geneLocation>
<keyword evidence="1" id="KW-0614">Plasmid</keyword>
<name>A0A1W6UVC6_VIBAL</name>
<organism evidence="1">
    <name type="scientific">Vibrio alginolyticus</name>
    <dbReference type="NCBI Taxonomy" id="663"/>
    <lineage>
        <taxon>Bacteria</taxon>
        <taxon>Pseudomonadati</taxon>
        <taxon>Pseudomonadota</taxon>
        <taxon>Gammaproteobacteria</taxon>
        <taxon>Vibrionales</taxon>
        <taxon>Vibrionaceae</taxon>
        <taxon>Vibrio</taxon>
    </lineage>
</organism>
<dbReference type="EMBL" id="CP017904">
    <property type="protein sequence ID" value="ARP21878.1"/>
    <property type="molecule type" value="Genomic_DNA"/>
</dbReference>
<sequence length="155" mass="18162">MLEIQSLIQKHQLLHTKVDQKSILLIRDNESIRYWYSSGIWAVNTGSHPRLSAKGISTLDEYLTGKYVKPSVPVCDYEPSDVRQSRLISEGNSFLKELGVEYFRFTDFHYRITLKNGQLVDYWITTQKWRLVSCNISERTQYGNKSLVRFINKHS</sequence>
<dbReference type="AlphaFoldDB" id="A0A1W6UVC6"/>
<evidence type="ECO:0000313" key="1">
    <source>
        <dbReference type="EMBL" id="ARP21878.1"/>
    </source>
</evidence>
<accession>A0A1W6UVC6</accession>
<gene>
    <name evidence="1" type="ORF">K05K4_51760</name>
</gene>
<proteinExistence type="predicted"/>
<protein>
    <submittedName>
        <fullName evidence="1">Uncharacterized protein</fullName>
    </submittedName>
</protein>
<reference evidence="1" key="1">
    <citation type="submission" date="2016-10" db="EMBL/GenBank/DDBJ databases">
        <title>The High Quality Genome of Vibrio alginolyticus K01M1.</title>
        <authorList>
            <person name="Wendling C."/>
            <person name="Chibani C.M."/>
            <person name="Hertel R."/>
            <person name="Sproer C."/>
            <person name="Bunk B."/>
            <person name="Overmann J."/>
            <person name="Roth O."/>
            <person name="Liesegang H."/>
        </authorList>
    </citation>
    <scope>NUCLEOTIDE SEQUENCE</scope>
    <source>
        <strain evidence="1">K05K4</strain>
        <plasmid evidence="1">pL289</plasmid>
    </source>
</reference>